<gene>
    <name evidence="1" type="ORF">A0G03_18850</name>
</gene>
<dbReference type="RefSeq" id="WP_048259418.1">
    <property type="nucleotide sequence ID" value="NZ_AODU01000009.1"/>
</dbReference>
<evidence type="ECO:0000313" key="2">
    <source>
        <dbReference type="Proteomes" id="UP000234468"/>
    </source>
</evidence>
<evidence type="ECO:0008006" key="3">
    <source>
        <dbReference type="Google" id="ProtNLM"/>
    </source>
</evidence>
<keyword evidence="2" id="KW-1185">Reference proteome</keyword>
<name>A0ABX4S2X7_9GAMM</name>
<sequence>MRKTALQHFGRDFDFPNAIQGLLAKLSDVEGLEIGSFQTNDGVSLSYWKAGKGTPLVFIPEWSSNGAEYINLIHLLKEDYEVYVVSKKIARPTLVVSGEYSNWVESQRWIAETVPDGQMIVYSKNENGDHFLHLKEPLKFSEQLKTFLQK</sequence>
<evidence type="ECO:0000313" key="1">
    <source>
        <dbReference type="EMBL" id="PKX84796.1"/>
    </source>
</evidence>
<accession>A0ABX4S2X7</accession>
<dbReference type="SUPFAM" id="SSF53474">
    <property type="entry name" value="alpha/beta-Hydrolases"/>
    <property type="match status" value="1"/>
</dbReference>
<dbReference type="EMBL" id="LXFV01000026">
    <property type="protein sequence ID" value="PKX84796.1"/>
    <property type="molecule type" value="Genomic_DNA"/>
</dbReference>
<protein>
    <recommendedName>
        <fullName evidence="3">Alpha/beta hydrolase</fullName>
    </recommendedName>
</protein>
<dbReference type="Gene3D" id="3.40.50.1820">
    <property type="entry name" value="alpha/beta hydrolase"/>
    <property type="match status" value="2"/>
</dbReference>
<dbReference type="Proteomes" id="UP000234468">
    <property type="component" value="Unassembled WGS sequence"/>
</dbReference>
<organism evidence="1 2">
    <name type="scientific">Pectobacterium peruviense</name>
    <dbReference type="NCBI Taxonomy" id="2066479"/>
    <lineage>
        <taxon>Bacteria</taxon>
        <taxon>Pseudomonadati</taxon>
        <taxon>Pseudomonadota</taxon>
        <taxon>Gammaproteobacteria</taxon>
        <taxon>Enterobacterales</taxon>
        <taxon>Pectobacteriaceae</taxon>
        <taxon>Pectobacterium</taxon>
    </lineage>
</organism>
<reference evidence="1 2" key="1">
    <citation type="submission" date="2016-04" db="EMBL/GenBank/DDBJ databases">
        <title>New species of Pectobacterium.</title>
        <authorList>
            <person name="Waleron M."/>
            <person name="Misztak A.E."/>
            <person name="Waleron K."/>
        </authorList>
    </citation>
    <scope>NUCLEOTIDE SEQUENCE [LARGE SCALE GENOMIC DNA]</scope>
    <source>
        <strain evidence="1 2">IFB5232</strain>
    </source>
</reference>
<comment type="caution">
    <text evidence="1">The sequence shown here is derived from an EMBL/GenBank/DDBJ whole genome shotgun (WGS) entry which is preliminary data.</text>
</comment>
<dbReference type="InterPro" id="IPR029058">
    <property type="entry name" value="AB_hydrolase_fold"/>
</dbReference>
<proteinExistence type="predicted"/>